<gene>
    <name evidence="9" type="primary">virB10</name>
    <name evidence="9" type="ORF">H9629_12750</name>
</gene>
<keyword evidence="10" id="KW-1185">Reference proteome</keyword>
<evidence type="ECO:0000256" key="3">
    <source>
        <dbReference type="ARBA" id="ARBA00022475"/>
    </source>
</evidence>
<evidence type="ECO:0000256" key="5">
    <source>
        <dbReference type="ARBA" id="ARBA00022989"/>
    </source>
</evidence>
<dbReference type="InterPro" id="IPR047695">
    <property type="entry name" value="T4SS_VirB10/PtlG"/>
</dbReference>
<comment type="subcellular location">
    <subcellularLocation>
        <location evidence="1">Cell membrane</location>
        <topology evidence="1">Single-pass membrane protein</topology>
    </subcellularLocation>
</comment>
<dbReference type="EMBL" id="JACSPT010000019">
    <property type="protein sequence ID" value="MBD8010197.1"/>
    <property type="molecule type" value="Genomic_DNA"/>
</dbReference>
<proteinExistence type="inferred from homology"/>
<evidence type="ECO:0000256" key="4">
    <source>
        <dbReference type="ARBA" id="ARBA00022692"/>
    </source>
</evidence>
<organism evidence="9 10">
    <name type="scientific">Acinetobacter pecorum</name>
    <dbReference type="NCBI Taxonomy" id="2762215"/>
    <lineage>
        <taxon>Bacteria</taxon>
        <taxon>Pseudomonadati</taxon>
        <taxon>Pseudomonadota</taxon>
        <taxon>Gammaproteobacteria</taxon>
        <taxon>Moraxellales</taxon>
        <taxon>Moraxellaceae</taxon>
        <taxon>Acinetobacter</taxon>
    </lineage>
</organism>
<evidence type="ECO:0000256" key="1">
    <source>
        <dbReference type="ARBA" id="ARBA00004162"/>
    </source>
</evidence>
<keyword evidence="5 8" id="KW-1133">Transmembrane helix</keyword>
<evidence type="ECO:0000256" key="6">
    <source>
        <dbReference type="ARBA" id="ARBA00023136"/>
    </source>
</evidence>
<evidence type="ECO:0000256" key="8">
    <source>
        <dbReference type="SAM" id="Phobius"/>
    </source>
</evidence>
<feature type="compositionally biased region" description="Polar residues" evidence="7">
    <location>
        <begin position="259"/>
        <end position="273"/>
    </location>
</feature>
<feature type="region of interest" description="Disordered" evidence="7">
    <location>
        <begin position="78"/>
        <end position="98"/>
    </location>
</feature>
<feature type="region of interest" description="Disordered" evidence="7">
    <location>
        <begin position="1"/>
        <end position="36"/>
    </location>
</feature>
<dbReference type="Proteomes" id="UP000621930">
    <property type="component" value="Unassembled WGS sequence"/>
</dbReference>
<keyword evidence="6 8" id="KW-0472">Membrane</keyword>
<dbReference type="NCBIfam" id="NF038091">
    <property type="entry name" value="T4SS_VirB10"/>
    <property type="match status" value="1"/>
</dbReference>
<dbReference type="Pfam" id="PF03743">
    <property type="entry name" value="TrbI"/>
    <property type="match status" value="1"/>
</dbReference>
<dbReference type="RefSeq" id="WP_191731214.1">
    <property type="nucleotide sequence ID" value="NZ_JACSPT010000019.1"/>
</dbReference>
<evidence type="ECO:0000256" key="7">
    <source>
        <dbReference type="SAM" id="MobiDB-lite"/>
    </source>
</evidence>
<reference evidence="9 10" key="1">
    <citation type="submission" date="2020-08" db="EMBL/GenBank/DDBJ databases">
        <title>A Genomic Blueprint of the Chicken Gut Microbiome.</title>
        <authorList>
            <person name="Gilroy R."/>
            <person name="Ravi A."/>
            <person name="Getino M."/>
            <person name="Pursley I."/>
            <person name="Horton D.L."/>
            <person name="Alikhan N.-F."/>
            <person name="Baker D."/>
            <person name="Gharbi K."/>
            <person name="Hall N."/>
            <person name="Watson M."/>
            <person name="Adriaenssens E.M."/>
            <person name="Foster-Nyarko E."/>
            <person name="Jarju S."/>
            <person name="Secka A."/>
            <person name="Antonio M."/>
            <person name="Oren A."/>
            <person name="Chaudhuri R."/>
            <person name="La Ragione R.M."/>
            <person name="Hildebrand F."/>
            <person name="Pallen M.J."/>
        </authorList>
    </citation>
    <scope>NUCLEOTIDE SEQUENCE [LARGE SCALE GENOMIC DNA]</scope>
    <source>
        <strain evidence="9 10">Sa1BUA6</strain>
    </source>
</reference>
<sequence>MNINDQKPLDDQQAPDEEFNESENGIVSVNERGDQEDGKGKKIAFIAVMAVLFTVIAVFAYNFFSDSSDAEEAAQLKENQIDPSLDASAKRRDFTNTDPVPMDADQNAQFQSLDACQDQSIPRQLTDNNGNALTYNGMLVFQCQNGQQILRQPEAAPVVEQQAANQQPVVIQPQPQPQQQAQYVPLNNGSRYGGGIFVNPSQQGGAVGQPSSMNHQAAYNQVTGMMKQFEQDQNSNSRSGNFSGSGLMSLAHDDDEPMQQHQPQQATTNMASHSSNKVQARFIGDRNYLIAKGRVIRCNLSVKVVSEIGGMASCVLPQPVYSDNGRVVLAEAGSEVIGEYKSIAAQGQRRLGIIWSRLKTPHGVIVDIDSPAADHLGTGGLSGRVDNRWGARIGAAFMLSLVQDAIAYGISKETGGNNSTPYMLQNTSDMGKSMAETVLNETINIKPTIYKNQGDVASIYVAKDIDFRGVYELRAK</sequence>
<feature type="compositionally biased region" description="Low complexity" evidence="7">
    <location>
        <begin position="234"/>
        <end position="246"/>
    </location>
</feature>
<dbReference type="InterPro" id="IPR005498">
    <property type="entry name" value="T4SS_VirB10/TraB/TrbI"/>
</dbReference>
<comment type="caution">
    <text evidence="9">The sequence shown here is derived from an EMBL/GenBank/DDBJ whole genome shotgun (WGS) entry which is preliminary data.</text>
</comment>
<comment type="similarity">
    <text evidence="2">Belongs to the TrbI/VirB10 family.</text>
</comment>
<protein>
    <submittedName>
        <fullName evidence="9">Type IV secretion system protein VirB10</fullName>
    </submittedName>
</protein>
<dbReference type="CDD" id="cd16429">
    <property type="entry name" value="VirB10"/>
    <property type="match status" value="1"/>
</dbReference>
<accession>A0ABR8VZK5</accession>
<feature type="transmembrane region" description="Helical" evidence="8">
    <location>
        <begin position="43"/>
        <end position="64"/>
    </location>
</feature>
<name>A0ABR8VZK5_9GAMM</name>
<evidence type="ECO:0000313" key="10">
    <source>
        <dbReference type="Proteomes" id="UP000621930"/>
    </source>
</evidence>
<keyword evidence="3" id="KW-1003">Cell membrane</keyword>
<evidence type="ECO:0000256" key="2">
    <source>
        <dbReference type="ARBA" id="ARBA00010265"/>
    </source>
</evidence>
<dbReference type="InterPro" id="IPR042217">
    <property type="entry name" value="T4SS_VirB10/TrbI"/>
</dbReference>
<keyword evidence="4 8" id="KW-0812">Transmembrane</keyword>
<feature type="region of interest" description="Disordered" evidence="7">
    <location>
        <begin position="230"/>
        <end position="273"/>
    </location>
</feature>
<evidence type="ECO:0000313" key="9">
    <source>
        <dbReference type="EMBL" id="MBD8010197.1"/>
    </source>
</evidence>
<dbReference type="Gene3D" id="2.40.128.260">
    <property type="entry name" value="Type IV secretion system, VirB10/TraB/TrbI"/>
    <property type="match status" value="2"/>
</dbReference>